<evidence type="ECO:0000256" key="5">
    <source>
        <dbReference type="ARBA" id="ARBA00022801"/>
    </source>
</evidence>
<evidence type="ECO:0000256" key="3">
    <source>
        <dbReference type="ARBA" id="ARBA00022741"/>
    </source>
</evidence>
<comment type="function">
    <text evidence="15">A helicase/nuclease that prepares dsDNA breaks (DSB) for recombinational DNA repair. Binds to DSBs and unwinds DNA via a highly rapid and processive ATP-dependent bidirectional helicase activity. Unwinds dsDNA until it encounters a Chi (crossover hotspot instigator) sequence from the 3' direction. Cuts ssDNA a few nucleotides 3' to the Chi site. The properties and activities of the enzyme are changed at Chi. The Chi-altered holoenzyme produces a long 3'-ssDNA overhang and facilitates RecA-binding to the ssDNA for homologous DNA recombination and repair. Holoenzyme degrades any linearized DNA that is unable to undergo homologous recombination. In the holoenzyme this subunit contributes ATPase, 3'-5' helicase, exonuclease activity and loads RecA onto ssDNA.</text>
</comment>
<dbReference type="PROSITE" id="PS51217">
    <property type="entry name" value="UVRD_HELICASE_CTER"/>
    <property type="match status" value="1"/>
</dbReference>
<dbReference type="PANTHER" id="PTHR11070">
    <property type="entry name" value="UVRD / RECB / PCRA DNA HELICASE FAMILY MEMBER"/>
    <property type="match status" value="1"/>
</dbReference>
<keyword evidence="6 15" id="KW-0347">Helicase</keyword>
<evidence type="ECO:0000256" key="12">
    <source>
        <dbReference type="ARBA" id="ARBA00023235"/>
    </source>
</evidence>
<feature type="binding site" evidence="16">
    <location>
        <begin position="17"/>
        <end position="24"/>
    </location>
    <ligand>
        <name>ATP</name>
        <dbReference type="ChEBI" id="CHEBI:30616"/>
    </ligand>
</feature>
<feature type="binding site" evidence="15">
    <location>
        <position position="1130"/>
    </location>
    <ligand>
        <name>Mg(2+)</name>
        <dbReference type="ChEBI" id="CHEBI:18420"/>
    </ligand>
</feature>
<feature type="binding site" evidence="15">
    <location>
        <position position="1001"/>
    </location>
    <ligand>
        <name>Mg(2+)</name>
        <dbReference type="ChEBI" id="CHEBI:18420"/>
    </ligand>
</feature>
<evidence type="ECO:0000313" key="20">
    <source>
        <dbReference type="Proteomes" id="UP000315400"/>
    </source>
</evidence>
<dbReference type="SUPFAM" id="SSF52980">
    <property type="entry name" value="Restriction endonuclease-like"/>
    <property type="match status" value="1"/>
</dbReference>
<dbReference type="InterPro" id="IPR011604">
    <property type="entry name" value="PDDEXK-like_dom_sf"/>
</dbReference>
<dbReference type="GO" id="GO:0000724">
    <property type="term" value="P:double-strand break repair via homologous recombination"/>
    <property type="evidence" value="ECO:0007669"/>
    <property type="project" value="UniProtKB-UniRule"/>
</dbReference>
<comment type="domain">
    <text evidence="15">The N-terminal DNA-binding domain is a ssDNA-dependent ATPase and has ATP-dependent 3'-5' helicase function. This domain interacts with RecC.</text>
</comment>
<dbReference type="GO" id="GO:0003677">
    <property type="term" value="F:DNA binding"/>
    <property type="evidence" value="ECO:0007669"/>
    <property type="project" value="UniProtKB-UniRule"/>
</dbReference>
<proteinExistence type="inferred from homology"/>
<feature type="binding site" evidence="15">
    <location>
        <position position="1117"/>
    </location>
    <ligand>
        <name>Mg(2+)</name>
        <dbReference type="ChEBI" id="CHEBI:18420"/>
    </ligand>
</feature>
<accession>A0A540VRH4</accession>
<dbReference type="Gene3D" id="3.40.50.300">
    <property type="entry name" value="P-loop containing nucleotide triphosphate hydrolases"/>
    <property type="match status" value="2"/>
</dbReference>
<dbReference type="SUPFAM" id="SSF52540">
    <property type="entry name" value="P-loop containing nucleoside triphosphate hydrolases"/>
    <property type="match status" value="1"/>
</dbReference>
<evidence type="ECO:0000256" key="16">
    <source>
        <dbReference type="PROSITE-ProRule" id="PRU00560"/>
    </source>
</evidence>
<dbReference type="Pfam" id="PF12705">
    <property type="entry name" value="PDDEXK_1"/>
    <property type="match status" value="1"/>
</dbReference>
<feature type="active site" description="For nuclease activity" evidence="15">
    <location>
        <position position="1130"/>
    </location>
</feature>
<dbReference type="GO" id="GO:0005829">
    <property type="term" value="C:cytosol"/>
    <property type="evidence" value="ECO:0007669"/>
    <property type="project" value="TreeGrafter"/>
</dbReference>
<feature type="domain" description="UvrD-like helicase C-terminal" evidence="18">
    <location>
        <begin position="476"/>
        <end position="779"/>
    </location>
</feature>
<dbReference type="InterPro" id="IPR038726">
    <property type="entry name" value="PDDEXK_AddAB-type"/>
</dbReference>
<evidence type="ECO:0000256" key="9">
    <source>
        <dbReference type="ARBA" id="ARBA00022842"/>
    </source>
</evidence>
<dbReference type="STRING" id="1260251.SPISAL_05090"/>
<dbReference type="PANTHER" id="PTHR11070:SF23">
    <property type="entry name" value="RECBCD ENZYME SUBUNIT RECB"/>
    <property type="match status" value="1"/>
</dbReference>
<dbReference type="Pfam" id="PF13361">
    <property type="entry name" value="UvrD_C"/>
    <property type="match status" value="2"/>
</dbReference>
<dbReference type="CDD" id="cd22352">
    <property type="entry name" value="RecB_C-like"/>
    <property type="match status" value="1"/>
</dbReference>
<dbReference type="EC" id="3.1.11.5" evidence="15"/>
<dbReference type="HAMAP" id="MF_01485">
    <property type="entry name" value="RecB"/>
    <property type="match status" value="1"/>
</dbReference>
<keyword evidence="1 15" id="KW-0540">Nuclease</keyword>
<dbReference type="PROSITE" id="PS51198">
    <property type="entry name" value="UVRD_HELICASE_ATP_BIND"/>
    <property type="match status" value="1"/>
</dbReference>
<evidence type="ECO:0000256" key="6">
    <source>
        <dbReference type="ARBA" id="ARBA00022806"/>
    </source>
</evidence>
<dbReference type="InterPro" id="IPR014016">
    <property type="entry name" value="UvrD-like_ATP-bd"/>
</dbReference>
<keyword evidence="7 15" id="KW-0269">Exonuclease</keyword>
<dbReference type="InterPro" id="IPR000212">
    <property type="entry name" value="DNA_helicase_UvrD/REP"/>
</dbReference>
<evidence type="ECO:0000313" key="19">
    <source>
        <dbReference type="EMBL" id="TQE99359.1"/>
    </source>
</evidence>
<comment type="cofactor">
    <cofactor evidence="15">
        <name>Mg(2+)</name>
        <dbReference type="ChEBI" id="CHEBI:18420"/>
    </cofactor>
    <text evidence="15">Binds 1 Mg(2+) ion per subunit.</text>
</comment>
<dbReference type="EC" id="5.6.2.4" evidence="15"/>
<feature type="domain" description="UvrD-like helicase ATP-binding" evidence="17">
    <location>
        <begin position="1"/>
        <end position="475"/>
    </location>
</feature>
<dbReference type="Proteomes" id="UP000315400">
    <property type="component" value="Unassembled WGS sequence"/>
</dbReference>
<comment type="similarity">
    <text evidence="15">Belongs to the helicase family. UvrD subfamily.</text>
</comment>
<dbReference type="EMBL" id="VIFK01000068">
    <property type="protein sequence ID" value="TQE99359.1"/>
    <property type="molecule type" value="Genomic_DNA"/>
</dbReference>
<protein>
    <recommendedName>
        <fullName evidence="15">RecBCD enzyme subunit RecB</fullName>
        <ecNumber evidence="15">3.1.11.5</ecNumber>
        <ecNumber evidence="15">5.6.2.4</ecNumber>
    </recommendedName>
    <alternativeName>
        <fullName evidence="15">DNA 3'-5' helicase subunit RecB</fullName>
    </alternativeName>
    <alternativeName>
        <fullName evidence="15">Exonuclease V subunit RecB</fullName>
        <shortName evidence="15">ExoV subunit RecB</shortName>
    </alternativeName>
    <alternativeName>
        <fullName evidence="15">Helicase/nuclease RecBCD subunit RecB</fullName>
    </alternativeName>
</protein>
<evidence type="ECO:0000256" key="10">
    <source>
        <dbReference type="ARBA" id="ARBA00023125"/>
    </source>
</evidence>
<keyword evidence="8 15" id="KW-0067">ATP-binding</keyword>
<evidence type="ECO:0000256" key="4">
    <source>
        <dbReference type="ARBA" id="ARBA00022763"/>
    </source>
</evidence>
<dbReference type="Gene3D" id="3.90.320.10">
    <property type="match status" value="1"/>
</dbReference>
<dbReference type="InterPro" id="IPR004586">
    <property type="entry name" value="RecB"/>
</dbReference>
<gene>
    <name evidence="15 19" type="primary">recB</name>
    <name evidence="19" type="ORF">FKY71_09035</name>
</gene>
<evidence type="ECO:0000256" key="8">
    <source>
        <dbReference type="ARBA" id="ARBA00022840"/>
    </source>
</evidence>
<comment type="miscellaneous">
    <text evidence="15">In the RecBCD complex, RecB has a slow 3'-5' helicase, an exonuclease activity and loads RecA onto ssDNA, RecD has a fast 5'-3' helicase activity, while RecC stimulates the ATPase and processivity of the RecB helicase and contributes to recognition of the Chi site.</text>
</comment>
<comment type="domain">
    <text evidence="15">The C-terminal domain has nuclease activity and interacts with RecD. It interacts with RecA, facilitating its loading onto ssDNA.</text>
</comment>
<keyword evidence="4 15" id="KW-0227">DNA damage</keyword>
<dbReference type="GO" id="GO:0005524">
    <property type="term" value="F:ATP binding"/>
    <property type="evidence" value="ECO:0007669"/>
    <property type="project" value="UniProtKB-UniRule"/>
</dbReference>
<comment type="caution">
    <text evidence="19">The sequence shown here is derived from an EMBL/GenBank/DDBJ whole genome shotgun (WGS) entry which is preliminary data.</text>
</comment>
<evidence type="ECO:0000259" key="17">
    <source>
        <dbReference type="PROSITE" id="PS51198"/>
    </source>
</evidence>
<name>A0A540VRH4_9GAMM</name>
<comment type="subunit">
    <text evidence="15">Heterotrimer of RecB, RecC and RecD. All subunits contribute to DNA-binding. Interacts with RecA.</text>
</comment>
<keyword evidence="9 15" id="KW-0460">Magnesium</keyword>
<dbReference type="InterPro" id="IPR014017">
    <property type="entry name" value="DNA_helicase_UvrD-like_C"/>
</dbReference>
<dbReference type="InterPro" id="IPR011335">
    <property type="entry name" value="Restrct_endonuc-II-like"/>
</dbReference>
<dbReference type="GO" id="GO:0000287">
    <property type="term" value="F:magnesium ion binding"/>
    <property type="evidence" value="ECO:0007669"/>
    <property type="project" value="UniProtKB-UniRule"/>
</dbReference>
<comment type="catalytic activity">
    <reaction evidence="14 15">
        <text>ATP + H2O = ADP + phosphate + H(+)</text>
        <dbReference type="Rhea" id="RHEA:13065"/>
        <dbReference type="ChEBI" id="CHEBI:15377"/>
        <dbReference type="ChEBI" id="CHEBI:15378"/>
        <dbReference type="ChEBI" id="CHEBI:30616"/>
        <dbReference type="ChEBI" id="CHEBI:43474"/>
        <dbReference type="ChEBI" id="CHEBI:456216"/>
        <dbReference type="EC" id="5.6.2.4"/>
    </reaction>
</comment>
<dbReference type="Gene3D" id="1.10.486.10">
    <property type="entry name" value="PCRA, domain 4"/>
    <property type="match status" value="1"/>
</dbReference>
<dbReference type="GO" id="GO:0009338">
    <property type="term" value="C:exodeoxyribonuclease V complex"/>
    <property type="evidence" value="ECO:0007669"/>
    <property type="project" value="TreeGrafter"/>
</dbReference>
<evidence type="ECO:0000256" key="14">
    <source>
        <dbReference type="ARBA" id="ARBA00048988"/>
    </source>
</evidence>
<dbReference type="GO" id="GO:0043138">
    <property type="term" value="F:3'-5' DNA helicase activity"/>
    <property type="evidence" value="ECO:0007669"/>
    <property type="project" value="UniProtKB-UniRule"/>
</dbReference>
<sequence length="1228" mass="135664">MTLALDLPLRGTRLIEASAGTGKTFTIALLYVRLILGQGRGADAVLPPLDPPDILVTTFTEAASLELRERIRRRLVEAALAFREPVETESTADDALLFALRDRYPEADWPACARRLELAADWMDDATISTIHGWAQRMLREHAFDSGQLFHRELVKDLRDLQLEAVTDYWRTRVYPLDESHAAEMVNAFGGPAKLAKQLKKLLGRPDALPVFKGTPLTEGSLTDALQAITDRKADMEKAEAQARATWQRDPAGIEQALQALRPGMNASVFRNKADDAEFERYLQTLRAWGQGHLPLTEATFVQKLARDRLKLNKGYECPPLALFDDLQVWHDHWAHWEAAREALPPRGLADARQWVAERMASTLEANAQMGFDNMISDLADALEGPSGDALAARIREQFPVAMIDEFQDIDPAQYRIFKRIYDLSADDADQALILIGDPKQAIYGFRGGDIHTYLAARAATAGRHHSLDRNFRSSVEAVEAVTQLFAHAEARHPQRAFRLGDALPFETVSAAGRRERLQLGEEPAAGIIGWILEPEDDKGVINFETYRDAAAAHCANRIAHWLNAAEAGEAGFEQPDDNPLEPLKASDIAILVRDRAEADSIRQALSDRGLSSVYLSDRESVFATPEARDLMAWLQAMANPESVSRVRSALASASLAQSLNTLDNLQQDELAWEAAQARFVDYRQRWQRHGVLPALRALMHDHEVPAALLARPNGERRLTNLLHLAEWAQQASDSLDGEHALVRVLSEHIDDPAGDEQILRLESDANLIQVVTVFKSKGLEYPVVALPFVCSYKSTDLSKGGGLFHAGAQPRLELAPKNKLAEESVETADSERLSEELRLLYVALTRARYATFLGIAPIVKGTKKTSTLHQSALGYLLGGGEAIPDAPTLRRLWQAHADQCPAITVAPGESEWTTHQPTEPPHSLRTALTPKPPAYLPWWIASYSALKQLGTGAPDTVAAEIRGEEHEALKAASSPLIDQRPAAGTLHDFPRGPEPGTFLHGVLEAAASIGFNQALADPGFQRRMVQRCERRGWGEHSDALQAGLQAWLTTPLAPDNSGLVLGQLTRYRAEPDFWFTTHQTPTPAIDGLVRTAIHPDVPRPTLGYQTLNGLMKGFIDLLVEHAGRYWIIDWKSNWLGPDDAAYSTDALQQAMLEKRHDLQLAVYLLALHRHLRQTLPDYDYERHVGGAQLVFLRGIQAPSRGVAAIQPSKAFIEALDNAFAGAAEATS</sequence>
<dbReference type="Gene3D" id="1.10.3170.10">
    <property type="entry name" value="Recbcd, chain B, domain 2"/>
    <property type="match status" value="1"/>
</dbReference>
<dbReference type="GO" id="GO:0008854">
    <property type="term" value="F:exodeoxyribonuclease V activity"/>
    <property type="evidence" value="ECO:0007669"/>
    <property type="project" value="UniProtKB-EC"/>
</dbReference>
<keyword evidence="10 15" id="KW-0238">DNA-binding</keyword>
<dbReference type="InterPro" id="IPR027417">
    <property type="entry name" value="P-loop_NTPase"/>
</dbReference>
<evidence type="ECO:0000256" key="7">
    <source>
        <dbReference type="ARBA" id="ARBA00022839"/>
    </source>
</evidence>
<comment type="catalytic activity">
    <reaction evidence="15">
        <text>Exonucleolytic cleavage (in the presence of ATP) in either 5'- to 3'- or 3'- to 5'-direction to yield 5'-phosphooligonucleotides.</text>
        <dbReference type="EC" id="3.1.11.5"/>
    </reaction>
</comment>
<dbReference type="AlphaFoldDB" id="A0A540VRH4"/>
<organism evidence="19 20">
    <name type="scientific">Spiribacter salinus</name>
    <dbReference type="NCBI Taxonomy" id="1335746"/>
    <lineage>
        <taxon>Bacteria</taxon>
        <taxon>Pseudomonadati</taxon>
        <taxon>Pseudomonadota</taxon>
        <taxon>Gammaproteobacteria</taxon>
        <taxon>Chromatiales</taxon>
        <taxon>Ectothiorhodospiraceae</taxon>
        <taxon>Spiribacter</taxon>
    </lineage>
</organism>
<evidence type="ECO:0000256" key="1">
    <source>
        <dbReference type="ARBA" id="ARBA00022722"/>
    </source>
</evidence>
<evidence type="ECO:0000256" key="2">
    <source>
        <dbReference type="ARBA" id="ARBA00022723"/>
    </source>
</evidence>
<dbReference type="GO" id="GO:0016887">
    <property type="term" value="F:ATP hydrolysis activity"/>
    <property type="evidence" value="ECO:0007669"/>
    <property type="project" value="RHEA"/>
</dbReference>
<evidence type="ECO:0000256" key="11">
    <source>
        <dbReference type="ARBA" id="ARBA00023204"/>
    </source>
</evidence>
<keyword evidence="2 15" id="KW-0479">Metal-binding</keyword>
<keyword evidence="11 15" id="KW-0234">DNA repair</keyword>
<dbReference type="NCBIfam" id="TIGR00609">
    <property type="entry name" value="recB"/>
    <property type="match status" value="1"/>
</dbReference>
<evidence type="ECO:0000256" key="13">
    <source>
        <dbReference type="ARBA" id="ARBA00034617"/>
    </source>
</evidence>
<comment type="catalytic activity">
    <reaction evidence="13 15">
        <text>Couples ATP hydrolysis with the unwinding of duplex DNA by translocating in the 3'-5' direction.</text>
        <dbReference type="EC" id="5.6.2.4"/>
    </reaction>
</comment>
<feature type="region of interest" description="Nuclease activity, interacts with RecD and RecA" evidence="15">
    <location>
        <begin position="938"/>
        <end position="1228"/>
    </location>
</feature>
<evidence type="ECO:0000259" key="18">
    <source>
        <dbReference type="PROSITE" id="PS51217"/>
    </source>
</evidence>
<reference evidence="19 20" key="1">
    <citation type="submission" date="2019-06" db="EMBL/GenBank/DDBJ databases">
        <title>Metagenome assembled Genome of Spiribacter salinus SL48-SHIP from the microbial mat of Salt Lake 48 (Novosibirsk region, Russia).</title>
        <authorList>
            <person name="Shipova A."/>
            <person name="Rozanov A.S."/>
            <person name="Bryanskaya A.V."/>
            <person name="Peltek S.E."/>
        </authorList>
    </citation>
    <scope>NUCLEOTIDE SEQUENCE [LARGE SCALE GENOMIC DNA]</scope>
    <source>
        <strain evidence="19">SL48-SHIP-2</strain>
    </source>
</reference>
<evidence type="ECO:0000256" key="15">
    <source>
        <dbReference type="HAMAP-Rule" id="MF_01485"/>
    </source>
</evidence>
<keyword evidence="12 15" id="KW-0413">Isomerase</keyword>
<feature type="region of interest" description="DNA-binding and helicase activity, interacts with RecC" evidence="15">
    <location>
        <begin position="1"/>
        <end position="911"/>
    </location>
</feature>
<dbReference type="Pfam" id="PF00580">
    <property type="entry name" value="UvrD-helicase"/>
    <property type="match status" value="1"/>
</dbReference>
<keyword evidence="5 15" id="KW-0378">Hydrolase</keyword>
<keyword evidence="3 15" id="KW-0547">Nucleotide-binding</keyword>